<dbReference type="SUPFAM" id="SSF143517">
    <property type="entry name" value="TRCF domain-like"/>
    <property type="match status" value="1"/>
</dbReference>
<dbReference type="EMBL" id="JAAMFJ010000007">
    <property type="protein sequence ID" value="MBS9336829.1"/>
    <property type="molecule type" value="Genomic_DNA"/>
</dbReference>
<dbReference type="PROSITE" id="PS51194">
    <property type="entry name" value="HELICASE_CTER"/>
    <property type="match status" value="1"/>
</dbReference>
<evidence type="ECO:0000256" key="3">
    <source>
        <dbReference type="ARBA" id="ARBA00022763"/>
    </source>
</evidence>
<dbReference type="InterPro" id="IPR037235">
    <property type="entry name" value="TRCF-like_C_D7"/>
</dbReference>
<name>A0ABS5QUG4_9LACO</name>
<dbReference type="Gene3D" id="3.40.50.11180">
    <property type="match status" value="1"/>
</dbReference>
<dbReference type="InterPro" id="IPR047112">
    <property type="entry name" value="RecG/Mfd"/>
</dbReference>
<keyword evidence="4 9" id="KW-0378">Hydrolase</keyword>
<dbReference type="InterPro" id="IPR011545">
    <property type="entry name" value="DEAD/DEAH_box_helicase_dom"/>
</dbReference>
<organism evidence="13 14">
    <name type="scientific">Fructobacillus papyrifericola</name>
    <dbReference type="NCBI Taxonomy" id="2713172"/>
    <lineage>
        <taxon>Bacteria</taxon>
        <taxon>Bacillati</taxon>
        <taxon>Bacillota</taxon>
        <taxon>Bacilli</taxon>
        <taxon>Lactobacillales</taxon>
        <taxon>Lactobacillaceae</taxon>
        <taxon>Fructobacillus</taxon>
    </lineage>
</organism>
<keyword evidence="1 9" id="KW-0963">Cytoplasm</keyword>
<dbReference type="Gene3D" id="2.40.10.170">
    <property type="match status" value="1"/>
</dbReference>
<evidence type="ECO:0000256" key="10">
    <source>
        <dbReference type="SAM" id="MobiDB-lite"/>
    </source>
</evidence>
<dbReference type="Pfam" id="PF17757">
    <property type="entry name" value="UvrB_inter"/>
    <property type="match status" value="1"/>
</dbReference>
<dbReference type="Pfam" id="PF03461">
    <property type="entry name" value="TRCF"/>
    <property type="match status" value="1"/>
</dbReference>
<evidence type="ECO:0000256" key="5">
    <source>
        <dbReference type="ARBA" id="ARBA00022806"/>
    </source>
</evidence>
<dbReference type="NCBIfam" id="TIGR00580">
    <property type="entry name" value="mfd"/>
    <property type="match status" value="1"/>
</dbReference>
<dbReference type="SMART" id="SM00982">
    <property type="entry name" value="TRCF"/>
    <property type="match status" value="1"/>
</dbReference>
<dbReference type="Gene3D" id="3.30.2060.10">
    <property type="entry name" value="Penicillin-binding protein 1b domain"/>
    <property type="match status" value="1"/>
</dbReference>
<evidence type="ECO:0000256" key="2">
    <source>
        <dbReference type="ARBA" id="ARBA00022741"/>
    </source>
</evidence>
<dbReference type="Pfam" id="PF00270">
    <property type="entry name" value="DEAD"/>
    <property type="match status" value="1"/>
</dbReference>
<dbReference type="Gene3D" id="3.90.1150.50">
    <property type="entry name" value="Transcription-repair-coupling factor, D7 domain"/>
    <property type="match status" value="1"/>
</dbReference>
<gene>
    <name evidence="9 13" type="primary">mfd</name>
    <name evidence="13" type="ORF">G6R28_06250</name>
</gene>
<dbReference type="InterPro" id="IPR004576">
    <property type="entry name" value="Mfd"/>
</dbReference>
<evidence type="ECO:0000256" key="6">
    <source>
        <dbReference type="ARBA" id="ARBA00022840"/>
    </source>
</evidence>
<comment type="subcellular location">
    <subcellularLocation>
        <location evidence="9">Cytoplasm</location>
    </subcellularLocation>
</comment>
<dbReference type="InterPro" id="IPR003711">
    <property type="entry name" value="CarD-like/TRCF_RID"/>
</dbReference>
<comment type="similarity">
    <text evidence="9">In the C-terminal section; belongs to the helicase family. RecG subfamily.</text>
</comment>
<sequence length="1208" mass="134798">MKLTDYLQKEKSFQQFAKDEKVGQRQLLLGLNGSAKAAGIAALYQNRKRPILVLTDTVAHVEELAQDLTDLLGSEAVFRFVAEEAVATELAISSNNHLADRVAALTALASGQQGVFLTNSAAFCRYEPSPETLQAASLQLEVGGVYDFADLKGRLVTLGYVNAPQVEQIGQFAQRGSIIDVYPADQDEPFRLDFFDDELDAMKTFDPVTQKSTGSVKEASILPASDLVMDEAAYQAGKAAVEEAFSAYRKEADGVAKKHITEGFAPTQRALDEGRRDEAILPYLGYFYPEKSTIQDYLPEEGLLVIDEYARLQESLLTQTGLDQDWFDLQVENNQLVPPLALRAELADRLADVKQAQTYLANLKRGLNQLTFDHLLEWTSRPAKQYFGQLDALLPDLTFAKERGLTWVLLVGSQSQADRLVESLDARDIQVPINQAVQPNQVQVIIGNLSAGFEWPMAHLTLLTERELFAKARKPIARKQKKLQNAERLKSYNELAVGDYVVHLNHGIGQYQGLESLEANGGKQDYLVIAYQKNAKIFLPVTQLNLIQKYIGGSDAGKAPKINKLGGSEWQKTKKQVQEKIDDIADDLLALYAEREAKQGFAFPKDDQAQLKFDTGFPYPETPDQIRSIEEIKVDMQKKRPMDRLLVGDVGFGKTEVALRAIFKAAHAGKQVAMLAPTTILVQQHYETLVDRFSDFPEIRIGHLSRFQTAAENKKTIEALEKHEVDIVVGTHRLLSKDVHFADLGLLVIDEEQRFGVKHKERLKQLKTNVDVLTLTATPIPRTLNMAMVGARDLSVIETPPLNRFPIQTYVVELDWTLVRDVIQKELARNGQVFYLHNRVADLDRIRSQIEEVVPDARVAVIHGQMSEVQLESILYDFLNGEYDVLVTTTIIETGVDIPNANTLIVDNADHMGLSQLYQLRGRVGRSARLAYAYFTYPFTRTPSEEGEKRLEAIRDFTELGSGFKIAMRDLSIRGAGDLLGKQQHGFIDSVGYDLYTQMLKEAVAKKQGEVPAEEQPTTDAELVLGVLAFLPDDYVSDNAQKVALYQQIRQARTDEDFDRVEDDLTDRFGELPDEAARLILVSRLKTVADQAQVTQIRRQKDKVTIRFNEAMTKQLAGEPIFAALKDVPYKAVVDGKSAQLAVILTVDLKQESAYWLSAVKDFLEAAMEEVAEESDGAEGGETDESTEGAEAAHDTKTISKKEEDHAD</sequence>
<feature type="domain" description="Helicase C-terminal" evidence="12">
    <location>
        <begin position="818"/>
        <end position="972"/>
    </location>
</feature>
<dbReference type="Gene3D" id="3.40.50.300">
    <property type="entry name" value="P-loop containing nucleotide triphosphate hydrolases"/>
    <property type="match status" value="2"/>
</dbReference>
<dbReference type="SMART" id="SM00490">
    <property type="entry name" value="HELICc"/>
    <property type="match status" value="1"/>
</dbReference>
<feature type="domain" description="Helicase ATP-binding" evidence="11">
    <location>
        <begin position="635"/>
        <end position="797"/>
    </location>
</feature>
<evidence type="ECO:0000256" key="1">
    <source>
        <dbReference type="ARBA" id="ARBA00022490"/>
    </source>
</evidence>
<evidence type="ECO:0000259" key="12">
    <source>
        <dbReference type="PROSITE" id="PS51194"/>
    </source>
</evidence>
<keyword evidence="3 9" id="KW-0227">DNA damage</keyword>
<keyword evidence="8 9" id="KW-0234">DNA repair</keyword>
<keyword evidence="2 9" id="KW-0547">Nucleotide-binding</keyword>
<dbReference type="SMART" id="SM00487">
    <property type="entry name" value="DEXDc"/>
    <property type="match status" value="1"/>
</dbReference>
<comment type="similarity">
    <text evidence="9">In the N-terminal section; belongs to the UvrB family.</text>
</comment>
<dbReference type="InterPro" id="IPR005118">
    <property type="entry name" value="TRCF_C"/>
</dbReference>
<evidence type="ECO:0000256" key="8">
    <source>
        <dbReference type="ARBA" id="ARBA00023204"/>
    </source>
</evidence>
<reference evidence="13 14" key="1">
    <citation type="submission" date="2020-02" db="EMBL/GenBank/DDBJ databases">
        <title>Fructobacillus sp. isolated from paper mulberry of Taiwan.</title>
        <authorList>
            <person name="Lin S.-T."/>
        </authorList>
    </citation>
    <scope>NUCLEOTIDE SEQUENCE [LARGE SCALE GENOMIC DNA]</scope>
    <source>
        <strain evidence="13 14">M1-21</strain>
    </source>
</reference>
<dbReference type="PROSITE" id="PS51192">
    <property type="entry name" value="HELICASE_ATP_BIND_1"/>
    <property type="match status" value="1"/>
</dbReference>
<evidence type="ECO:0000259" key="11">
    <source>
        <dbReference type="PROSITE" id="PS51192"/>
    </source>
</evidence>
<dbReference type="InterPro" id="IPR036101">
    <property type="entry name" value="CarD-like/TRCF_RID_sf"/>
</dbReference>
<proteinExistence type="inferred from homology"/>
<evidence type="ECO:0000313" key="13">
    <source>
        <dbReference type="EMBL" id="MBS9336829.1"/>
    </source>
</evidence>
<dbReference type="PANTHER" id="PTHR47964:SF1">
    <property type="entry name" value="ATP-DEPENDENT DNA HELICASE HOMOLOG RECG, CHLOROPLASTIC"/>
    <property type="match status" value="1"/>
</dbReference>
<dbReference type="PANTHER" id="PTHR47964">
    <property type="entry name" value="ATP-DEPENDENT DNA HELICASE HOMOLOG RECG, CHLOROPLASTIC"/>
    <property type="match status" value="1"/>
</dbReference>
<keyword evidence="5" id="KW-0347">Helicase</keyword>
<dbReference type="Pfam" id="PF00271">
    <property type="entry name" value="Helicase_C"/>
    <property type="match status" value="1"/>
</dbReference>
<evidence type="ECO:0000256" key="7">
    <source>
        <dbReference type="ARBA" id="ARBA00023125"/>
    </source>
</evidence>
<dbReference type="InterPro" id="IPR041471">
    <property type="entry name" value="UvrB_inter"/>
</dbReference>
<dbReference type="InterPro" id="IPR001650">
    <property type="entry name" value="Helicase_C-like"/>
</dbReference>
<dbReference type="HAMAP" id="MF_00969">
    <property type="entry name" value="TRCF"/>
    <property type="match status" value="1"/>
</dbReference>
<protein>
    <recommendedName>
        <fullName evidence="9">Transcription-repair-coupling factor</fullName>
        <shortName evidence="9">TRCF</shortName>
        <ecNumber evidence="9">3.6.4.-</ecNumber>
    </recommendedName>
</protein>
<evidence type="ECO:0000313" key="14">
    <source>
        <dbReference type="Proteomes" id="UP000735205"/>
    </source>
</evidence>
<accession>A0ABS5QUG4</accession>
<dbReference type="SUPFAM" id="SSF52540">
    <property type="entry name" value="P-loop containing nucleoside triphosphate hydrolases"/>
    <property type="match status" value="4"/>
</dbReference>
<comment type="function">
    <text evidence="9">Couples transcription and DNA repair by recognizing RNA polymerase (RNAP) stalled at DNA lesions. Mediates ATP-dependent release of RNAP and its truncated transcript from the DNA, and recruitment of nucleotide excision repair machinery to the damaged site.</text>
</comment>
<dbReference type="Proteomes" id="UP000735205">
    <property type="component" value="Unassembled WGS sequence"/>
</dbReference>
<comment type="caution">
    <text evidence="13">The sequence shown here is derived from an EMBL/GenBank/DDBJ whole genome shotgun (WGS) entry which is preliminary data.</text>
</comment>
<dbReference type="SMART" id="SM01058">
    <property type="entry name" value="CarD_TRCF"/>
    <property type="match status" value="1"/>
</dbReference>
<dbReference type="RefSeq" id="WP_213793378.1">
    <property type="nucleotide sequence ID" value="NZ_JAAMFJ010000007.1"/>
</dbReference>
<dbReference type="SUPFAM" id="SSF141259">
    <property type="entry name" value="CarD-like"/>
    <property type="match status" value="1"/>
</dbReference>
<feature type="compositionally biased region" description="Acidic residues" evidence="10">
    <location>
        <begin position="1170"/>
        <end position="1188"/>
    </location>
</feature>
<dbReference type="InterPro" id="IPR027417">
    <property type="entry name" value="P-loop_NTPase"/>
</dbReference>
<keyword evidence="6 9" id="KW-0067">ATP-binding</keyword>
<dbReference type="EC" id="3.6.4.-" evidence="9"/>
<evidence type="ECO:0000256" key="9">
    <source>
        <dbReference type="HAMAP-Rule" id="MF_00969"/>
    </source>
</evidence>
<dbReference type="Pfam" id="PF02559">
    <property type="entry name" value="CarD_TRCF_RID"/>
    <property type="match status" value="1"/>
</dbReference>
<dbReference type="CDD" id="cd17991">
    <property type="entry name" value="DEXHc_TRCF"/>
    <property type="match status" value="1"/>
</dbReference>
<feature type="region of interest" description="Disordered" evidence="10">
    <location>
        <begin position="1170"/>
        <end position="1208"/>
    </location>
</feature>
<keyword evidence="7 9" id="KW-0238">DNA-binding</keyword>
<keyword evidence="14" id="KW-1185">Reference proteome</keyword>
<evidence type="ECO:0000256" key="4">
    <source>
        <dbReference type="ARBA" id="ARBA00022801"/>
    </source>
</evidence>
<dbReference type="InterPro" id="IPR014001">
    <property type="entry name" value="Helicase_ATP-bd"/>
</dbReference>
<feature type="compositionally biased region" description="Basic and acidic residues" evidence="10">
    <location>
        <begin position="1191"/>
        <end position="1208"/>
    </location>
</feature>